<evidence type="ECO:0000256" key="2">
    <source>
        <dbReference type="ARBA" id="ARBA00022448"/>
    </source>
</evidence>
<evidence type="ECO:0000256" key="3">
    <source>
        <dbReference type="ARBA" id="ARBA00022597"/>
    </source>
</evidence>
<comment type="similarity">
    <text evidence="1 6">Belongs to the bacterial solute-binding protein 1 family.</text>
</comment>
<dbReference type="PROSITE" id="PS51257">
    <property type="entry name" value="PROKAR_LIPOPROTEIN"/>
    <property type="match status" value="1"/>
</dbReference>
<keyword evidence="2 6" id="KW-0813">Transport</keyword>
<sequence length="430" mass="47115">MAKKMVLLLLSLTVVLSLAACGPKREAEQAKPNTDTAQQQEGEMPPKPEHLKIWGPENEPELKSLRAITQKFTEKTGIDVEVIPFNPREQAKAFSLDGPSDRGPDLWSATHNSMGRNVLQGLAEPFQISEEQISQYSPEAIKAVTIDGKIYNLPMVVETTALFYNKELMPNAPETWEELEKFALEFTDASKDKYGFLFDATNFYYANMFLQGNGGYVFGYDPATGYNADDIGLNNEGAVQGANLIQSWFEKKLIPASINGDVIDGLFKEGKVAAVVSVPSSIKNYESALGDKLGAVPLPKLANGQRPPSFLGVKGLVLSPFSKNKEWATELALFITNDENGASHFQTAGEIPARPGILESDLITKHPYFSAVAEQSTFATPTPNNPEISQTWEPMKNALVFLAQGQDAKEVLDEAVDQIKEQIAINNANK</sequence>
<dbReference type="Pfam" id="PF13416">
    <property type="entry name" value="SBP_bac_8"/>
    <property type="match status" value="1"/>
</dbReference>
<keyword evidence="4 6" id="KW-0732">Signal</keyword>
<dbReference type="InterPro" id="IPR006061">
    <property type="entry name" value="SBP_1_CS"/>
</dbReference>
<reference evidence="8 9" key="1">
    <citation type="submission" date="2018-09" db="EMBL/GenBank/DDBJ databases">
        <title>Paenibacillus SK2017-BO5.</title>
        <authorList>
            <person name="Piskunova J.V."/>
            <person name="Dubiley S.A."/>
            <person name="Severinov K.V."/>
        </authorList>
    </citation>
    <scope>NUCLEOTIDE SEQUENCE [LARGE SCALE GENOMIC DNA]</scope>
    <source>
        <strain evidence="8 9">BO5</strain>
    </source>
</reference>
<dbReference type="PANTHER" id="PTHR30061:SF50">
    <property type="entry name" value="MALTOSE_MALTODEXTRIN-BINDING PERIPLASMIC PROTEIN"/>
    <property type="match status" value="1"/>
</dbReference>
<dbReference type="InterPro" id="IPR006059">
    <property type="entry name" value="SBP"/>
</dbReference>
<dbReference type="PRINTS" id="PR00181">
    <property type="entry name" value="MALTOSEBP"/>
</dbReference>
<dbReference type="GO" id="GO:0042956">
    <property type="term" value="P:maltodextrin transmembrane transport"/>
    <property type="evidence" value="ECO:0007669"/>
    <property type="project" value="TreeGrafter"/>
</dbReference>
<feature type="compositionally biased region" description="Polar residues" evidence="7">
    <location>
        <begin position="31"/>
        <end position="41"/>
    </location>
</feature>
<dbReference type="EMBL" id="QYZD01000001">
    <property type="protein sequence ID" value="RJG26509.1"/>
    <property type="molecule type" value="Genomic_DNA"/>
</dbReference>
<protein>
    <recommendedName>
        <fullName evidence="5 6">Maltodextrin-binding protein</fullName>
    </recommendedName>
</protein>
<feature type="signal peptide" evidence="6">
    <location>
        <begin position="1"/>
        <end position="19"/>
    </location>
</feature>
<dbReference type="OrthoDB" id="9766758at2"/>
<dbReference type="Proteomes" id="UP000266177">
    <property type="component" value="Unassembled WGS sequence"/>
</dbReference>
<feature type="region of interest" description="Disordered" evidence="7">
    <location>
        <begin position="24"/>
        <end position="52"/>
    </location>
</feature>
<evidence type="ECO:0000256" key="4">
    <source>
        <dbReference type="ARBA" id="ARBA00022729"/>
    </source>
</evidence>
<accession>A0A3A3GS09</accession>
<proteinExistence type="inferred from homology"/>
<keyword evidence="3 6" id="KW-0762">Sugar transport</keyword>
<dbReference type="RefSeq" id="WP_119789870.1">
    <property type="nucleotide sequence ID" value="NZ_QYZD01000001.1"/>
</dbReference>
<dbReference type="PANTHER" id="PTHR30061">
    <property type="entry name" value="MALTOSE-BINDING PERIPLASMIC PROTEIN"/>
    <property type="match status" value="1"/>
</dbReference>
<dbReference type="GO" id="GO:0055052">
    <property type="term" value="C:ATP-binding cassette (ABC) transporter complex, substrate-binding subunit-containing"/>
    <property type="evidence" value="ECO:0007669"/>
    <property type="project" value="TreeGrafter"/>
</dbReference>
<dbReference type="SUPFAM" id="SSF53850">
    <property type="entry name" value="Periplasmic binding protein-like II"/>
    <property type="match status" value="1"/>
</dbReference>
<gene>
    <name evidence="8" type="ORF">DQX05_00160</name>
</gene>
<comment type="caution">
    <text evidence="8">The sequence shown here is derived from an EMBL/GenBank/DDBJ whole genome shotgun (WGS) entry which is preliminary data.</text>
</comment>
<organism evidence="8 9">
    <name type="scientific">Paenibacillus thiaminolyticus</name>
    <name type="common">Bacillus thiaminolyticus</name>
    <dbReference type="NCBI Taxonomy" id="49283"/>
    <lineage>
        <taxon>Bacteria</taxon>
        <taxon>Bacillati</taxon>
        <taxon>Bacillota</taxon>
        <taxon>Bacilli</taxon>
        <taxon>Bacillales</taxon>
        <taxon>Paenibacillaceae</taxon>
        <taxon>Paenibacillus</taxon>
    </lineage>
</organism>
<keyword evidence="6" id="KW-1003">Cell membrane</keyword>
<dbReference type="PROSITE" id="PS01037">
    <property type="entry name" value="SBP_BACTERIAL_1"/>
    <property type="match status" value="1"/>
</dbReference>
<evidence type="ECO:0000256" key="7">
    <source>
        <dbReference type="SAM" id="MobiDB-lite"/>
    </source>
</evidence>
<feature type="chain" id="PRO_5039745808" description="Maltodextrin-binding protein" evidence="6">
    <location>
        <begin position="20"/>
        <end position="430"/>
    </location>
</feature>
<name>A0A3A3GS09_PANTH</name>
<dbReference type="GO" id="GO:0015768">
    <property type="term" value="P:maltose transport"/>
    <property type="evidence" value="ECO:0007669"/>
    <property type="project" value="TreeGrafter"/>
</dbReference>
<comment type="subcellular location">
    <subcellularLocation>
        <location evidence="6">Cell membrane</location>
        <topology evidence="6">Lipid-anchor</topology>
    </subcellularLocation>
</comment>
<evidence type="ECO:0000256" key="1">
    <source>
        <dbReference type="ARBA" id="ARBA00008520"/>
    </source>
</evidence>
<evidence type="ECO:0000313" key="9">
    <source>
        <dbReference type="Proteomes" id="UP000266177"/>
    </source>
</evidence>
<evidence type="ECO:0000256" key="5">
    <source>
        <dbReference type="ARBA" id="ARBA00030303"/>
    </source>
</evidence>
<dbReference type="GO" id="GO:1901982">
    <property type="term" value="F:maltose binding"/>
    <property type="evidence" value="ECO:0007669"/>
    <property type="project" value="TreeGrafter"/>
</dbReference>
<keyword evidence="6" id="KW-0449">Lipoprotein</keyword>
<dbReference type="InterPro" id="IPR006060">
    <property type="entry name" value="Maltose/Cyclodextrin-bd"/>
</dbReference>
<dbReference type="AlphaFoldDB" id="A0A3A3GS09"/>
<dbReference type="Gene3D" id="3.40.190.10">
    <property type="entry name" value="Periplasmic binding protein-like II"/>
    <property type="match status" value="2"/>
</dbReference>
<evidence type="ECO:0000313" key="8">
    <source>
        <dbReference type="EMBL" id="RJG26509.1"/>
    </source>
</evidence>
<keyword evidence="6" id="KW-0472">Membrane</keyword>
<evidence type="ECO:0000256" key="6">
    <source>
        <dbReference type="RuleBase" id="RU365005"/>
    </source>
</evidence>
<dbReference type="GO" id="GO:0015144">
    <property type="term" value="F:carbohydrate transmembrane transporter activity"/>
    <property type="evidence" value="ECO:0007669"/>
    <property type="project" value="InterPro"/>
</dbReference>